<dbReference type="InterPro" id="IPR015590">
    <property type="entry name" value="Aldehyde_DH_dom"/>
</dbReference>
<accession>W9XSV8</accession>
<dbReference type="Gene3D" id="3.40.605.10">
    <property type="entry name" value="Aldehyde Dehydrogenase, Chain A, domain 1"/>
    <property type="match status" value="1"/>
</dbReference>
<name>W9XSV8_9EURO</name>
<dbReference type="EMBL" id="AMGX01000004">
    <property type="protein sequence ID" value="EXJ73354.1"/>
    <property type="molecule type" value="Genomic_DNA"/>
</dbReference>
<dbReference type="Proteomes" id="UP000019471">
    <property type="component" value="Unassembled WGS sequence"/>
</dbReference>
<sequence length="286" mass="31392">MRVGHERLLRQGNKGEGPIQGWSPHINEDRASALWRKQQGGNFQSALISTTERQQRRSGSPRAGVQSIPRDFSALLGNGAARRELGWETSVIEAKLSETPSTTHNINPATGKANAEVPLSRPQDVDDAVNAARRAFKHWANIPFAQRREAVLAFAGAIKSHRGAFAKVLTQEQGKAVNTRHHFAHTRTQPSTTTTGTRSGIMKSMFSVYDGFHHQSALPDTAAMSDRGFLLGNGNEPQPSFFETELPPLFDNDLAFFGAEQLFFGNSDASDFYFCRSTTALAGMNH</sequence>
<dbReference type="InterPro" id="IPR016161">
    <property type="entry name" value="Ald_DH/histidinol_DH"/>
</dbReference>
<evidence type="ECO:0000256" key="4">
    <source>
        <dbReference type="SAM" id="MobiDB-lite"/>
    </source>
</evidence>
<dbReference type="STRING" id="1182543.W9XSV8"/>
<evidence type="ECO:0000313" key="6">
    <source>
        <dbReference type="EMBL" id="EXJ73354.1"/>
    </source>
</evidence>
<dbReference type="HOGENOM" id="CLU_973198_0_0_1"/>
<dbReference type="InterPro" id="IPR016162">
    <property type="entry name" value="Ald_DH_N"/>
</dbReference>
<dbReference type="AlphaFoldDB" id="W9XSV8"/>
<evidence type="ECO:0000313" key="7">
    <source>
        <dbReference type="Proteomes" id="UP000019471"/>
    </source>
</evidence>
<feature type="domain" description="Aldehyde dehydrogenase" evidence="5">
    <location>
        <begin position="101"/>
        <end position="179"/>
    </location>
</feature>
<proteinExistence type="inferred from homology"/>
<comment type="caution">
    <text evidence="6">The sequence shown here is derived from an EMBL/GenBank/DDBJ whole genome shotgun (WGS) entry which is preliminary data.</text>
</comment>
<reference evidence="6 7" key="1">
    <citation type="submission" date="2013-03" db="EMBL/GenBank/DDBJ databases">
        <title>The Genome Sequence of Cladophialophora psammophila CBS 110553.</title>
        <authorList>
            <consortium name="The Broad Institute Genomics Platform"/>
            <person name="Cuomo C."/>
            <person name="de Hoog S."/>
            <person name="Gorbushina A."/>
            <person name="Walker B."/>
            <person name="Young S.K."/>
            <person name="Zeng Q."/>
            <person name="Gargeya S."/>
            <person name="Fitzgerald M."/>
            <person name="Haas B."/>
            <person name="Abouelleil A."/>
            <person name="Allen A.W."/>
            <person name="Alvarado L."/>
            <person name="Arachchi H.M."/>
            <person name="Berlin A.M."/>
            <person name="Chapman S.B."/>
            <person name="Gainer-Dewar J."/>
            <person name="Goldberg J."/>
            <person name="Griggs A."/>
            <person name="Gujja S."/>
            <person name="Hansen M."/>
            <person name="Howarth C."/>
            <person name="Imamovic A."/>
            <person name="Ireland A."/>
            <person name="Larimer J."/>
            <person name="McCowan C."/>
            <person name="Murphy C."/>
            <person name="Pearson M."/>
            <person name="Poon T.W."/>
            <person name="Priest M."/>
            <person name="Roberts A."/>
            <person name="Saif S."/>
            <person name="Shea T."/>
            <person name="Sisk P."/>
            <person name="Sykes S."/>
            <person name="Wortman J."/>
            <person name="Nusbaum C."/>
            <person name="Birren B."/>
        </authorList>
    </citation>
    <scope>NUCLEOTIDE SEQUENCE [LARGE SCALE GENOMIC DNA]</scope>
    <source>
        <strain evidence="6 7">CBS 110553</strain>
    </source>
</reference>
<dbReference type="PANTHER" id="PTHR11699">
    <property type="entry name" value="ALDEHYDE DEHYDROGENASE-RELATED"/>
    <property type="match status" value="1"/>
</dbReference>
<dbReference type="GO" id="GO:0004029">
    <property type="term" value="F:aldehyde dehydrogenase (NAD+) activity"/>
    <property type="evidence" value="ECO:0007669"/>
    <property type="project" value="UniProtKB-EC"/>
</dbReference>
<feature type="region of interest" description="Disordered" evidence="4">
    <location>
        <begin position="48"/>
        <end position="70"/>
    </location>
</feature>
<organism evidence="6 7">
    <name type="scientific">Cladophialophora psammophila CBS 110553</name>
    <dbReference type="NCBI Taxonomy" id="1182543"/>
    <lineage>
        <taxon>Eukaryota</taxon>
        <taxon>Fungi</taxon>
        <taxon>Dikarya</taxon>
        <taxon>Ascomycota</taxon>
        <taxon>Pezizomycotina</taxon>
        <taxon>Eurotiomycetes</taxon>
        <taxon>Chaetothyriomycetidae</taxon>
        <taxon>Chaetothyriales</taxon>
        <taxon>Herpotrichiellaceae</taxon>
        <taxon>Cladophialophora</taxon>
    </lineage>
</organism>
<evidence type="ECO:0000259" key="5">
    <source>
        <dbReference type="Pfam" id="PF00171"/>
    </source>
</evidence>
<dbReference type="SUPFAM" id="SSF53720">
    <property type="entry name" value="ALDH-like"/>
    <property type="match status" value="1"/>
</dbReference>
<dbReference type="Pfam" id="PF00171">
    <property type="entry name" value="Aldedh"/>
    <property type="match status" value="1"/>
</dbReference>
<feature type="region of interest" description="Disordered" evidence="4">
    <location>
        <begin position="177"/>
        <end position="197"/>
    </location>
</feature>
<evidence type="ECO:0000256" key="2">
    <source>
        <dbReference type="ARBA" id="ARBA00024226"/>
    </source>
</evidence>
<evidence type="ECO:0000256" key="1">
    <source>
        <dbReference type="ARBA" id="ARBA00009986"/>
    </source>
</evidence>
<dbReference type="RefSeq" id="XP_007741917.1">
    <property type="nucleotide sequence ID" value="XM_007743727.1"/>
</dbReference>
<protein>
    <recommendedName>
        <fullName evidence="2">aldehyde dehydrogenase (NAD(+))</fullName>
        <ecNumber evidence="2">1.2.1.3</ecNumber>
    </recommendedName>
</protein>
<feature type="compositionally biased region" description="Low complexity" evidence="4">
    <location>
        <begin position="186"/>
        <end position="197"/>
    </location>
</feature>
<gene>
    <name evidence="6" type="ORF">A1O5_03114</name>
</gene>
<dbReference type="GeneID" id="19187844"/>
<dbReference type="EC" id="1.2.1.3" evidence="2"/>
<evidence type="ECO:0000256" key="3">
    <source>
        <dbReference type="ARBA" id="ARBA00049194"/>
    </source>
</evidence>
<comment type="similarity">
    <text evidence="1">Belongs to the aldehyde dehydrogenase family.</text>
</comment>
<feature type="region of interest" description="Disordered" evidence="4">
    <location>
        <begin position="1"/>
        <end position="25"/>
    </location>
</feature>
<comment type="catalytic activity">
    <reaction evidence="3">
        <text>an aldehyde + NAD(+) + H2O = a carboxylate + NADH + 2 H(+)</text>
        <dbReference type="Rhea" id="RHEA:16185"/>
        <dbReference type="ChEBI" id="CHEBI:15377"/>
        <dbReference type="ChEBI" id="CHEBI:15378"/>
        <dbReference type="ChEBI" id="CHEBI:17478"/>
        <dbReference type="ChEBI" id="CHEBI:29067"/>
        <dbReference type="ChEBI" id="CHEBI:57540"/>
        <dbReference type="ChEBI" id="CHEBI:57945"/>
        <dbReference type="EC" id="1.2.1.3"/>
    </reaction>
</comment>
<keyword evidence="7" id="KW-1185">Reference proteome</keyword>